<organism evidence="1 2">
    <name type="scientific">Trametes pubescens</name>
    <name type="common">White-rot fungus</name>
    <dbReference type="NCBI Taxonomy" id="154538"/>
    <lineage>
        <taxon>Eukaryota</taxon>
        <taxon>Fungi</taxon>
        <taxon>Dikarya</taxon>
        <taxon>Basidiomycota</taxon>
        <taxon>Agaricomycotina</taxon>
        <taxon>Agaricomycetes</taxon>
        <taxon>Polyporales</taxon>
        <taxon>Polyporaceae</taxon>
        <taxon>Trametes</taxon>
    </lineage>
</organism>
<sequence>MAFVLANPVTLARDVWPGDKGRMRSDTSDRHSLPAHRVVPDTYEDLCDWLCVDPCGIDSAAFVWLHPDLVGEDVRVEMTMRLQGFVESVSLGMLGNWNGTPQGAPKALQTLTLVSGGCHDAFDPQVAALDNVRELVLKLLSRTAVDSPTDGKIHLRRRAYDRVRPGDDKSSNIRVPLADDPVGRAKRMEDMWAVRHRIDVGIQRDDGRIQRENPRVIRPGDFVDVAVTVQAVSIRLPRGRRGLDVMFVPHTVIRLASAQESVALLHAIEIEAEARQPVEDVVAVTRDVGFTFDGDGEEMAEQ</sequence>
<dbReference type="OMA" id="NPRVIRP"/>
<proteinExistence type="predicted"/>
<comment type="caution">
    <text evidence="1">The sequence shown here is derived from an EMBL/GenBank/DDBJ whole genome shotgun (WGS) entry which is preliminary data.</text>
</comment>
<dbReference type="AlphaFoldDB" id="A0A1M2V9Z3"/>
<evidence type="ECO:0000313" key="1">
    <source>
        <dbReference type="EMBL" id="OJT04376.1"/>
    </source>
</evidence>
<dbReference type="EMBL" id="MNAD01001543">
    <property type="protein sequence ID" value="OJT04376.1"/>
    <property type="molecule type" value="Genomic_DNA"/>
</dbReference>
<protein>
    <submittedName>
        <fullName evidence="1">Uncharacterized protein</fullName>
    </submittedName>
</protein>
<gene>
    <name evidence="1" type="ORF">TRAPUB_4919</name>
</gene>
<reference evidence="1 2" key="1">
    <citation type="submission" date="2016-10" db="EMBL/GenBank/DDBJ databases">
        <title>Genome sequence of the basidiomycete white-rot fungus Trametes pubescens.</title>
        <authorList>
            <person name="Makela M.R."/>
            <person name="Granchi Z."/>
            <person name="Peng M."/>
            <person name="De Vries R.P."/>
            <person name="Grigoriev I."/>
            <person name="Riley R."/>
            <person name="Hilden K."/>
        </authorList>
    </citation>
    <scope>NUCLEOTIDE SEQUENCE [LARGE SCALE GENOMIC DNA]</scope>
    <source>
        <strain evidence="1 2">FBCC735</strain>
    </source>
</reference>
<evidence type="ECO:0000313" key="2">
    <source>
        <dbReference type="Proteomes" id="UP000184267"/>
    </source>
</evidence>
<dbReference type="OrthoDB" id="3270129at2759"/>
<accession>A0A1M2V9Z3</accession>
<keyword evidence="2" id="KW-1185">Reference proteome</keyword>
<name>A0A1M2V9Z3_TRAPU</name>
<dbReference type="Proteomes" id="UP000184267">
    <property type="component" value="Unassembled WGS sequence"/>
</dbReference>